<feature type="transmembrane region" description="Helical" evidence="1">
    <location>
        <begin position="215"/>
        <end position="233"/>
    </location>
</feature>
<evidence type="ECO:0000256" key="1">
    <source>
        <dbReference type="SAM" id="Phobius"/>
    </source>
</evidence>
<protein>
    <submittedName>
        <fullName evidence="2">Uncharacterized protein</fullName>
    </submittedName>
</protein>
<sequence length="347" mass="39335">MSMPTLLLALVQLAFLVAVLVMFYRHRSLKRRQDALVQQLKGVQYWRINVARPGFFRSWLRLLPFEGKGVLIAEGDDAVRMKGFWNQEGRPFDVPIDLRHSRAEWLGNRNMRAGNLYWAQLETPRGTIVFSADTGMNALQSREALSDIFRAVFPEHELTEAQTRDFALEKNPRSVLAMALFFGLLFFALIDTFAISRFELTDAQIGRILRHPLTWAGTLVAAAAAYLLAYRHLLGGEVPARESHVLALMLVAVMAGSALPLAKRLDQVLAQAPSRNYDYRVTGTARLEPVDATLGLPAMRFPRAKEYWEQFPAGSVYQIPYLRGPMGLWQLDHAAFDAPLRAFYEKR</sequence>
<evidence type="ECO:0000313" key="2">
    <source>
        <dbReference type="EMBL" id="SDP93062.1"/>
    </source>
</evidence>
<gene>
    <name evidence="2" type="ORF">SAMN04489708_14817</name>
</gene>
<dbReference type="AlphaFoldDB" id="A0A1H0WR01"/>
<reference evidence="3" key="1">
    <citation type="submission" date="2016-10" db="EMBL/GenBank/DDBJ databases">
        <authorList>
            <person name="Varghese N."/>
            <person name="Submissions S."/>
        </authorList>
    </citation>
    <scope>NUCLEOTIDE SEQUENCE [LARGE SCALE GENOMIC DNA]</scope>
    <source>
        <strain evidence="3">DSM 17101</strain>
    </source>
</reference>
<feature type="transmembrane region" description="Helical" evidence="1">
    <location>
        <begin position="6"/>
        <end position="24"/>
    </location>
</feature>
<keyword evidence="1" id="KW-0812">Transmembrane</keyword>
<feature type="transmembrane region" description="Helical" evidence="1">
    <location>
        <begin position="174"/>
        <end position="195"/>
    </location>
</feature>
<keyword evidence="1" id="KW-1133">Transmembrane helix</keyword>
<organism evidence="2 3">
    <name type="scientific">Paracidovorax cattleyae</name>
    <dbReference type="NCBI Taxonomy" id="80868"/>
    <lineage>
        <taxon>Bacteria</taxon>
        <taxon>Pseudomonadati</taxon>
        <taxon>Pseudomonadota</taxon>
        <taxon>Betaproteobacteria</taxon>
        <taxon>Burkholderiales</taxon>
        <taxon>Comamonadaceae</taxon>
        <taxon>Paracidovorax</taxon>
    </lineage>
</organism>
<feature type="transmembrane region" description="Helical" evidence="1">
    <location>
        <begin position="245"/>
        <end position="262"/>
    </location>
</feature>
<proteinExistence type="predicted"/>
<dbReference type="EMBL" id="FNJL01000048">
    <property type="protein sequence ID" value="SDP93062.1"/>
    <property type="molecule type" value="Genomic_DNA"/>
</dbReference>
<keyword evidence="3" id="KW-1185">Reference proteome</keyword>
<evidence type="ECO:0000313" key="3">
    <source>
        <dbReference type="Proteomes" id="UP000199317"/>
    </source>
</evidence>
<dbReference type="Proteomes" id="UP000199317">
    <property type="component" value="Unassembled WGS sequence"/>
</dbReference>
<keyword evidence="1" id="KW-0472">Membrane</keyword>
<name>A0A1H0WR01_9BURK</name>
<accession>A0A1H0WR01</accession>